<dbReference type="RefSeq" id="WP_304986529.1">
    <property type="nucleotide sequence ID" value="NZ_BAAACR010000013.1"/>
</dbReference>
<dbReference type="Proteomes" id="UP001500399">
    <property type="component" value="Unassembled WGS sequence"/>
</dbReference>
<keyword evidence="2" id="KW-1185">Reference proteome</keyword>
<comment type="caution">
    <text evidence="1">The sequence shown here is derived from an EMBL/GenBank/DDBJ whole genome shotgun (WGS) entry which is preliminary data.</text>
</comment>
<accession>A0ABP3CVK2</accession>
<dbReference type="EMBL" id="BAAACR010000013">
    <property type="protein sequence ID" value="GAA0216531.1"/>
    <property type="molecule type" value="Genomic_DNA"/>
</dbReference>
<evidence type="ECO:0000313" key="2">
    <source>
        <dbReference type="Proteomes" id="UP001500399"/>
    </source>
</evidence>
<name>A0ABP3CVK2_9FIRM</name>
<gene>
    <name evidence="1" type="ORF">GCM10008919_19770</name>
</gene>
<reference evidence="2" key="1">
    <citation type="journal article" date="2019" name="Int. J. Syst. Evol. Microbiol.">
        <title>The Global Catalogue of Microorganisms (GCM) 10K type strain sequencing project: providing services to taxonomists for standard genome sequencing and annotation.</title>
        <authorList>
            <consortium name="The Broad Institute Genomics Platform"/>
            <consortium name="The Broad Institute Genome Sequencing Center for Infectious Disease"/>
            <person name="Wu L."/>
            <person name="Ma J."/>
        </authorList>
    </citation>
    <scope>NUCLEOTIDE SEQUENCE [LARGE SCALE GENOMIC DNA]</scope>
    <source>
        <strain evidence="2">JCM 8542</strain>
    </source>
</reference>
<proteinExistence type="predicted"/>
<evidence type="ECO:0000313" key="1">
    <source>
        <dbReference type="EMBL" id="GAA0216531.1"/>
    </source>
</evidence>
<sequence length="159" mass="18925">MSGIHPFGENELNRNINVLFNRYWDEELSEEDLYQLEDSAENLIKTHRWSGVYRAASDYLHTNCKTPEAAINFAHLYWIYEWHKHPIPNPYEFLGYFYARIDMNTKKYDEMDILDSLALEILPRSSDPKINLYDNPQYLPETDPLLLNAVEAHRKQMIK</sequence>
<organism evidence="1 2">
    <name type="scientific">Selenomonas dianae</name>
    <dbReference type="NCBI Taxonomy" id="135079"/>
    <lineage>
        <taxon>Bacteria</taxon>
        <taxon>Bacillati</taxon>
        <taxon>Bacillota</taxon>
        <taxon>Negativicutes</taxon>
        <taxon>Selenomonadales</taxon>
        <taxon>Selenomonadaceae</taxon>
        <taxon>Selenomonas</taxon>
    </lineage>
</organism>
<protein>
    <recommendedName>
        <fullName evidence="3">DUF4274 domain-containing protein</fullName>
    </recommendedName>
</protein>
<evidence type="ECO:0008006" key="3">
    <source>
        <dbReference type="Google" id="ProtNLM"/>
    </source>
</evidence>